<dbReference type="PANTHER" id="PTHR12917:SF1">
    <property type="entry name" value="AT13091P"/>
    <property type="match status" value="1"/>
</dbReference>
<evidence type="ECO:0000313" key="6">
    <source>
        <dbReference type="EMBL" id="PVU88846.1"/>
    </source>
</evidence>
<evidence type="ECO:0000256" key="1">
    <source>
        <dbReference type="ARBA" id="ARBA00009136"/>
    </source>
</evidence>
<dbReference type="GO" id="GO:0004190">
    <property type="term" value="F:aspartic-type endopeptidase activity"/>
    <property type="evidence" value="ECO:0007669"/>
    <property type="project" value="UniProtKB-KW"/>
</dbReference>
<evidence type="ECO:0000313" key="7">
    <source>
        <dbReference type="Proteomes" id="UP000245699"/>
    </source>
</evidence>
<evidence type="ECO:0000256" key="3">
    <source>
        <dbReference type="ARBA" id="ARBA00022750"/>
    </source>
</evidence>
<gene>
    <name evidence="6" type="ORF">BB559_005359</name>
</gene>
<evidence type="ECO:0000256" key="2">
    <source>
        <dbReference type="ARBA" id="ARBA00022670"/>
    </source>
</evidence>
<dbReference type="Pfam" id="PF13975">
    <property type="entry name" value="gag-asp_proteas"/>
    <property type="match status" value="1"/>
</dbReference>
<dbReference type="GO" id="GO:0006508">
    <property type="term" value="P:proteolysis"/>
    <property type="evidence" value="ECO:0007669"/>
    <property type="project" value="UniProtKB-KW"/>
</dbReference>
<dbReference type="InterPro" id="IPR036875">
    <property type="entry name" value="Znf_CCHC_sf"/>
</dbReference>
<reference evidence="6 7" key="1">
    <citation type="journal article" date="2018" name="MBio">
        <title>Comparative Genomics Reveals the Core Gene Toolbox for the Fungus-Insect Symbiosis.</title>
        <authorList>
            <person name="Wang Y."/>
            <person name="Stata M."/>
            <person name="Wang W."/>
            <person name="Stajich J.E."/>
            <person name="White M.M."/>
            <person name="Moncalvo J.M."/>
        </authorList>
    </citation>
    <scope>NUCLEOTIDE SEQUENCE [LARGE SCALE GENOMIC DNA]</scope>
    <source>
        <strain evidence="6 7">AUS-77-4</strain>
    </source>
</reference>
<dbReference type="SUPFAM" id="SSF57756">
    <property type="entry name" value="Retrovirus zinc finger-like domains"/>
    <property type="match status" value="1"/>
</dbReference>
<dbReference type="InterPro" id="IPR001995">
    <property type="entry name" value="Peptidase_A2_cat"/>
</dbReference>
<evidence type="ECO:0000256" key="4">
    <source>
        <dbReference type="ARBA" id="ARBA00022801"/>
    </source>
</evidence>
<dbReference type="STRING" id="61424.A0A2T9Y947"/>
<dbReference type="OrthoDB" id="5588877at2759"/>
<dbReference type="CDD" id="cd00303">
    <property type="entry name" value="retropepsin_like"/>
    <property type="match status" value="1"/>
</dbReference>
<dbReference type="Proteomes" id="UP000245699">
    <property type="component" value="Unassembled WGS sequence"/>
</dbReference>
<dbReference type="PANTHER" id="PTHR12917">
    <property type="entry name" value="ASPARTYL PROTEASE DDI-RELATED"/>
    <property type="match status" value="1"/>
</dbReference>
<protein>
    <recommendedName>
        <fullName evidence="5">Peptidase A2 domain-containing protein</fullName>
    </recommendedName>
</protein>
<evidence type="ECO:0000259" key="5">
    <source>
        <dbReference type="PROSITE" id="PS50175"/>
    </source>
</evidence>
<keyword evidence="3" id="KW-0064">Aspartyl protease</keyword>
<dbReference type="InterPro" id="IPR021109">
    <property type="entry name" value="Peptidase_aspartic_dom_sf"/>
</dbReference>
<proteinExistence type="inferred from homology"/>
<dbReference type="GO" id="GO:0003676">
    <property type="term" value="F:nucleic acid binding"/>
    <property type="evidence" value="ECO:0007669"/>
    <property type="project" value="InterPro"/>
</dbReference>
<dbReference type="EMBL" id="MBFT01000592">
    <property type="protein sequence ID" value="PVU88846.1"/>
    <property type="molecule type" value="Genomic_DNA"/>
</dbReference>
<comment type="similarity">
    <text evidence="1">Belongs to the DDI1 family.</text>
</comment>
<dbReference type="Gene3D" id="2.40.70.10">
    <property type="entry name" value="Acid Proteases"/>
    <property type="match status" value="1"/>
</dbReference>
<name>A0A2T9Y947_9FUNG</name>
<feature type="domain" description="Peptidase A2" evidence="5">
    <location>
        <begin position="462"/>
        <end position="542"/>
    </location>
</feature>
<organism evidence="6 7">
    <name type="scientific">Furculomyces boomerangus</name>
    <dbReference type="NCBI Taxonomy" id="61424"/>
    <lineage>
        <taxon>Eukaryota</taxon>
        <taxon>Fungi</taxon>
        <taxon>Fungi incertae sedis</taxon>
        <taxon>Zoopagomycota</taxon>
        <taxon>Kickxellomycotina</taxon>
        <taxon>Harpellomycetes</taxon>
        <taxon>Harpellales</taxon>
        <taxon>Harpellaceae</taxon>
        <taxon>Furculomyces</taxon>
    </lineage>
</organism>
<accession>A0A2T9Y947</accession>
<dbReference type="AlphaFoldDB" id="A0A2T9Y947"/>
<dbReference type="SUPFAM" id="SSF50630">
    <property type="entry name" value="Acid proteases"/>
    <property type="match status" value="1"/>
</dbReference>
<sequence>MSMFEGLPPRFRGEDSDIDPADIWLKKVKLVSELKEWKPDIFLSVFKLWLEGKAAKWLEKTISKYGSSLEMSTLEKDFLLEFKTTKNKESGNLITLSQYTPKPKETISSFNDRFTDYLHTIPTKFYTKEWVSESYLSSISRVDRDIWWKLIQVESKPDYLELMKETEKLFRLKIQAQNLSPVSPTSAGSTSPSVPTSFPAPDVFSAKLNSTSTTSSSIDDQPSNYIKEKNTVSDSKNENIQAQIASLTDSMNKLTLLVQNSQRKDYSQVVCQNCGRTGHPTFRCRVSKPKPNHSPEEKNSLLALSEERSHDTEDEMETVMTSERMQVDSLLNPIQYQQPGFYNNPYSTNLYPPPSGPNPSVELSPHLPPINQRMGINEKKKKKLVKTKPRTTFPSRVLESNVPITIKEFLKIRPNLVDELVMGLRQLKKEKGPKPVLLSSEKSSELDQPPSYILVSINGKSIPALIDTGATQSIMDSNLVRKIGVPMQKLENSITLKSVNGQLIQVSYGVLVNLQFEEDLKVPVKFIVITNGAQPLLIGMDVLMALKTVINYDQNNYL</sequence>
<keyword evidence="2" id="KW-0645">Protease</keyword>
<keyword evidence="7" id="KW-1185">Reference proteome</keyword>
<comment type="caution">
    <text evidence="6">The sequence shown here is derived from an EMBL/GenBank/DDBJ whole genome shotgun (WGS) entry which is preliminary data.</text>
</comment>
<keyword evidence="4" id="KW-0378">Hydrolase</keyword>
<dbReference type="GO" id="GO:0008270">
    <property type="term" value="F:zinc ion binding"/>
    <property type="evidence" value="ECO:0007669"/>
    <property type="project" value="InterPro"/>
</dbReference>
<dbReference type="PROSITE" id="PS50175">
    <property type="entry name" value="ASP_PROT_RETROV"/>
    <property type="match status" value="1"/>
</dbReference>